<keyword evidence="4" id="KW-0540">Nuclease</keyword>
<evidence type="ECO:0000256" key="1">
    <source>
        <dbReference type="ARBA" id="ARBA00001936"/>
    </source>
</evidence>
<dbReference type="SUPFAM" id="SSF56219">
    <property type="entry name" value="DNase I-like"/>
    <property type="match status" value="2"/>
</dbReference>
<evidence type="ECO:0000256" key="10">
    <source>
        <dbReference type="ARBA" id="ARBA00023242"/>
    </source>
</evidence>
<evidence type="ECO:0000256" key="3">
    <source>
        <dbReference type="ARBA" id="ARBA00004322"/>
    </source>
</evidence>
<dbReference type="Pfam" id="PF03372">
    <property type="entry name" value="Exo_endo_phos"/>
    <property type="match status" value="1"/>
</dbReference>
<evidence type="ECO:0000313" key="13">
    <source>
        <dbReference type="EMBL" id="CAF1184400.1"/>
    </source>
</evidence>
<dbReference type="PANTHER" id="PTHR15822">
    <property type="entry name" value="TRAF AND TNF RECEPTOR-ASSOCIATED PROTEIN"/>
    <property type="match status" value="1"/>
</dbReference>
<evidence type="ECO:0000256" key="2">
    <source>
        <dbReference type="ARBA" id="ARBA00001946"/>
    </source>
</evidence>
<dbReference type="PANTHER" id="PTHR15822:SF4">
    <property type="entry name" value="TYROSYL-DNA PHOSPHODIESTERASE 2"/>
    <property type="match status" value="1"/>
</dbReference>
<dbReference type="EMBL" id="CAJOBD010001242">
    <property type="protein sequence ID" value="CAF3777431.1"/>
    <property type="molecule type" value="Genomic_DNA"/>
</dbReference>
<accession>A0A814V5C6</accession>
<dbReference type="GO" id="GO:0006281">
    <property type="term" value="P:DNA repair"/>
    <property type="evidence" value="ECO:0007669"/>
    <property type="project" value="UniProtKB-KW"/>
</dbReference>
<comment type="cofactor">
    <cofactor evidence="1">
        <name>Mn(2+)</name>
        <dbReference type="ChEBI" id="CHEBI:29035"/>
    </cofactor>
</comment>
<comment type="subcellular location">
    <subcellularLocation>
        <location evidence="3">Nucleus</location>
        <location evidence="3">PML body</location>
    </subcellularLocation>
</comment>
<dbReference type="EMBL" id="CAJNOT010001335">
    <property type="protein sequence ID" value="CAF1184400.1"/>
    <property type="molecule type" value="Genomic_DNA"/>
</dbReference>
<organism evidence="13 15">
    <name type="scientific">Rotaria sordida</name>
    <dbReference type="NCBI Taxonomy" id="392033"/>
    <lineage>
        <taxon>Eukaryota</taxon>
        <taxon>Metazoa</taxon>
        <taxon>Spiralia</taxon>
        <taxon>Gnathifera</taxon>
        <taxon>Rotifera</taxon>
        <taxon>Eurotatoria</taxon>
        <taxon>Bdelloidea</taxon>
        <taxon>Philodinida</taxon>
        <taxon>Philodinidae</taxon>
        <taxon>Rotaria</taxon>
    </lineage>
</organism>
<evidence type="ECO:0000256" key="5">
    <source>
        <dbReference type="ARBA" id="ARBA00022723"/>
    </source>
</evidence>
<keyword evidence="7" id="KW-0378">Hydrolase</keyword>
<keyword evidence="8" id="KW-0460">Magnesium</keyword>
<name>A0A814V5C6_9BILA</name>
<protein>
    <recommendedName>
        <fullName evidence="12">Endonuclease/exonuclease/phosphatase domain-containing protein</fullName>
    </recommendedName>
</protein>
<dbReference type="GO" id="GO:0016605">
    <property type="term" value="C:PML body"/>
    <property type="evidence" value="ECO:0007669"/>
    <property type="project" value="UniProtKB-SubCell"/>
</dbReference>
<evidence type="ECO:0000256" key="6">
    <source>
        <dbReference type="ARBA" id="ARBA00022763"/>
    </source>
</evidence>
<evidence type="ECO:0000313" key="15">
    <source>
        <dbReference type="Proteomes" id="UP000663864"/>
    </source>
</evidence>
<dbReference type="AlphaFoldDB" id="A0A814V5C6"/>
<dbReference type="Proteomes" id="UP000663836">
    <property type="component" value="Unassembled WGS sequence"/>
</dbReference>
<evidence type="ECO:0000256" key="8">
    <source>
        <dbReference type="ARBA" id="ARBA00022842"/>
    </source>
</evidence>
<evidence type="ECO:0000256" key="4">
    <source>
        <dbReference type="ARBA" id="ARBA00022722"/>
    </source>
</evidence>
<keyword evidence="11" id="KW-0732">Signal</keyword>
<feature type="domain" description="Endonuclease/exonuclease/phosphatase" evidence="12">
    <location>
        <begin position="29"/>
        <end position="411"/>
    </location>
</feature>
<evidence type="ECO:0000256" key="11">
    <source>
        <dbReference type="SAM" id="SignalP"/>
    </source>
</evidence>
<gene>
    <name evidence="14" type="ORF">JBS370_LOCUS14038</name>
    <name evidence="13" type="ORF">ZHD862_LOCUS21940</name>
</gene>
<dbReference type="GO" id="GO:0016787">
    <property type="term" value="F:hydrolase activity"/>
    <property type="evidence" value="ECO:0007669"/>
    <property type="project" value="UniProtKB-KW"/>
</dbReference>
<keyword evidence="5" id="KW-0479">Metal-binding</keyword>
<comment type="cofactor">
    <cofactor evidence="2">
        <name>Mg(2+)</name>
        <dbReference type="ChEBI" id="CHEBI:18420"/>
    </cofactor>
</comment>
<dbReference type="Proteomes" id="UP000663864">
    <property type="component" value="Unassembled WGS sequence"/>
</dbReference>
<dbReference type="GO" id="GO:0004518">
    <property type="term" value="F:nuclease activity"/>
    <property type="evidence" value="ECO:0007669"/>
    <property type="project" value="UniProtKB-KW"/>
</dbReference>
<evidence type="ECO:0000256" key="9">
    <source>
        <dbReference type="ARBA" id="ARBA00023204"/>
    </source>
</evidence>
<evidence type="ECO:0000313" key="14">
    <source>
        <dbReference type="EMBL" id="CAF3777431.1"/>
    </source>
</evidence>
<keyword evidence="10" id="KW-0539">Nucleus</keyword>
<dbReference type="InterPro" id="IPR005135">
    <property type="entry name" value="Endo/exonuclease/phosphatase"/>
</dbReference>
<sequence length="420" mass="48170">MYSSMFIYFFSLISIIICTKHRTNVMKLATWNIGLEEQLAYERTPSIIKAIREKDVDILCLQEVWGGPLILREIYQSVKDIYPHFEVVNDNMRDYISCTQLPTQTYSPACSASNITNAQICLATYCSNVIDVAQLVCAITKCPTHFLNLYLKRKCWACVFDQLLSRRNPLGLNYCGAVNLPQLISTSPGISPNSTEAPWDHTIGLMILAKQRYPLKKLAANLYSEYYIFPRGYMIVSQENKQLIIANTHVATVETPFSHAPIGTFLNNKYGSWNDENKGQTIELESLVWNLLRNNKQKYKNAIMAGDFNMGIANFEHDVLAIQSDSWNYIHQLKDTDGSTRWYDDYSEMHSLCTRCTDNLVVQFPHNYIYDHIFTHGDMFGSSKLFTRRIFDDRIKINSIKGTVITSISDHYGIELIITC</sequence>
<evidence type="ECO:0000259" key="12">
    <source>
        <dbReference type="Pfam" id="PF03372"/>
    </source>
</evidence>
<keyword evidence="9" id="KW-0234">DNA repair</keyword>
<dbReference type="InterPro" id="IPR051547">
    <property type="entry name" value="TDP2-like"/>
</dbReference>
<reference evidence="13" key="1">
    <citation type="submission" date="2021-02" db="EMBL/GenBank/DDBJ databases">
        <authorList>
            <person name="Nowell W R."/>
        </authorList>
    </citation>
    <scope>NUCLEOTIDE SEQUENCE</scope>
</reference>
<proteinExistence type="predicted"/>
<dbReference type="Gene3D" id="3.60.10.10">
    <property type="entry name" value="Endonuclease/exonuclease/phosphatase"/>
    <property type="match status" value="2"/>
</dbReference>
<comment type="caution">
    <text evidence="13">The sequence shown here is derived from an EMBL/GenBank/DDBJ whole genome shotgun (WGS) entry which is preliminary data.</text>
</comment>
<feature type="chain" id="PRO_5035602849" description="Endonuclease/exonuclease/phosphatase domain-containing protein" evidence="11">
    <location>
        <begin position="22"/>
        <end position="420"/>
    </location>
</feature>
<feature type="signal peptide" evidence="11">
    <location>
        <begin position="1"/>
        <end position="21"/>
    </location>
</feature>
<keyword evidence="6" id="KW-0227">DNA damage</keyword>
<dbReference type="GO" id="GO:0046872">
    <property type="term" value="F:metal ion binding"/>
    <property type="evidence" value="ECO:0007669"/>
    <property type="project" value="UniProtKB-KW"/>
</dbReference>
<dbReference type="InterPro" id="IPR036691">
    <property type="entry name" value="Endo/exonu/phosph_ase_sf"/>
</dbReference>
<evidence type="ECO:0000256" key="7">
    <source>
        <dbReference type="ARBA" id="ARBA00022801"/>
    </source>
</evidence>